<organism evidence="2 3">
    <name type="scientific">Araneus ventricosus</name>
    <name type="common">Orbweaver spider</name>
    <name type="synonym">Epeira ventricosa</name>
    <dbReference type="NCBI Taxonomy" id="182803"/>
    <lineage>
        <taxon>Eukaryota</taxon>
        <taxon>Metazoa</taxon>
        <taxon>Ecdysozoa</taxon>
        <taxon>Arthropoda</taxon>
        <taxon>Chelicerata</taxon>
        <taxon>Arachnida</taxon>
        <taxon>Araneae</taxon>
        <taxon>Araneomorphae</taxon>
        <taxon>Entelegynae</taxon>
        <taxon>Araneoidea</taxon>
        <taxon>Araneidae</taxon>
        <taxon>Araneus</taxon>
    </lineage>
</organism>
<reference evidence="2 3" key="1">
    <citation type="journal article" date="2019" name="Sci. Rep.">
        <title>Orb-weaving spider Araneus ventricosus genome elucidates the spidroin gene catalogue.</title>
        <authorList>
            <person name="Kono N."/>
            <person name="Nakamura H."/>
            <person name="Ohtoshi R."/>
            <person name="Moran D.A.P."/>
            <person name="Shinohara A."/>
            <person name="Yoshida Y."/>
            <person name="Fujiwara M."/>
            <person name="Mori M."/>
            <person name="Tomita M."/>
            <person name="Arakawa K."/>
        </authorList>
    </citation>
    <scope>NUCLEOTIDE SEQUENCE [LARGE SCALE GENOMIC DNA]</scope>
</reference>
<feature type="non-terminal residue" evidence="2">
    <location>
        <position position="1"/>
    </location>
</feature>
<evidence type="ECO:0000313" key="3">
    <source>
        <dbReference type="Proteomes" id="UP000499080"/>
    </source>
</evidence>
<evidence type="ECO:0000259" key="1">
    <source>
        <dbReference type="Pfam" id="PF17906"/>
    </source>
</evidence>
<feature type="domain" description="Mos1 transposase HTH" evidence="1">
    <location>
        <begin position="15"/>
        <end position="44"/>
    </location>
</feature>
<dbReference type="OrthoDB" id="616263at2759"/>
<evidence type="ECO:0000313" key="2">
    <source>
        <dbReference type="EMBL" id="GBN89937.1"/>
    </source>
</evidence>
<protein>
    <recommendedName>
        <fullName evidence="1">Mos1 transposase HTH domain-containing protein</fullName>
    </recommendedName>
</protein>
<dbReference type="Proteomes" id="UP000499080">
    <property type="component" value="Unassembled WGS sequence"/>
</dbReference>
<dbReference type="InterPro" id="IPR041426">
    <property type="entry name" value="Mos1_HTH"/>
</dbReference>
<proteinExistence type="predicted"/>
<gene>
    <name evidence="2" type="ORF">AVEN_111146_1</name>
</gene>
<accession>A0A4Y2SP24</accession>
<dbReference type="AlphaFoldDB" id="A0A4Y2SP24"/>
<dbReference type="Gene3D" id="1.10.10.1450">
    <property type="match status" value="1"/>
</dbReference>
<name>A0A4Y2SP24_ARAVE</name>
<dbReference type="EMBL" id="BGPR01023056">
    <property type="protein sequence ID" value="GBN89937.1"/>
    <property type="molecule type" value="Genomic_DNA"/>
</dbReference>
<keyword evidence="3" id="KW-1185">Reference proteome</keyword>
<dbReference type="Pfam" id="PF17906">
    <property type="entry name" value="HTH_48"/>
    <property type="match status" value="1"/>
</dbReference>
<comment type="caution">
    <text evidence="2">The sequence shown here is derived from an EMBL/GenBank/DDBJ whole genome shotgun (WGS) entry which is preliminary data.</text>
</comment>
<sequence>KMNSGGIMLGGSFFSARNISAVYVDRTISISQCQLWFQKFRVGNYSLEDDPRHRKSDEPDESVLQALVISNPTITVEDQT</sequence>